<protein>
    <submittedName>
        <fullName evidence="2">Uncharacterized protein</fullName>
    </submittedName>
</protein>
<name>A0A6I3IS66_9MICO</name>
<feature type="region of interest" description="Disordered" evidence="1">
    <location>
        <begin position="20"/>
        <end position="58"/>
    </location>
</feature>
<organism evidence="2 3">
    <name type="scientific">Arsenicicoccus cauae</name>
    <dbReference type="NCBI Taxonomy" id="2663847"/>
    <lineage>
        <taxon>Bacteria</taxon>
        <taxon>Bacillati</taxon>
        <taxon>Actinomycetota</taxon>
        <taxon>Actinomycetes</taxon>
        <taxon>Micrococcales</taxon>
        <taxon>Intrasporangiaceae</taxon>
        <taxon>Arsenicicoccus</taxon>
    </lineage>
</organism>
<dbReference type="Proteomes" id="UP000431092">
    <property type="component" value="Unassembled WGS sequence"/>
</dbReference>
<dbReference type="RefSeq" id="WP_154592845.1">
    <property type="nucleotide sequence ID" value="NZ_WLVL01000021.1"/>
</dbReference>
<feature type="compositionally biased region" description="Low complexity" evidence="1">
    <location>
        <begin position="22"/>
        <end position="34"/>
    </location>
</feature>
<feature type="compositionally biased region" description="Basic and acidic residues" evidence="1">
    <location>
        <begin position="39"/>
        <end position="58"/>
    </location>
</feature>
<sequence>MDSRSKQQVKDDLLAHLQERLASSTSSTAQQAAAGADAPEQRRVDDDSQRDEAGDLHDIFGRADAQERLDLKEARALDVSPRDVVGPGAIIELDGRHYVVGVPTDEFVSGGVAYEGIATDAPIYDVIHGLRADDTFSFGGQDQIITSVD</sequence>
<dbReference type="EMBL" id="WLVL01000021">
    <property type="protein sequence ID" value="MTB71519.1"/>
    <property type="molecule type" value="Genomic_DNA"/>
</dbReference>
<keyword evidence="3" id="KW-1185">Reference proteome</keyword>
<evidence type="ECO:0000313" key="3">
    <source>
        <dbReference type="Proteomes" id="UP000431092"/>
    </source>
</evidence>
<comment type="caution">
    <text evidence="2">The sequence shown here is derived from an EMBL/GenBank/DDBJ whole genome shotgun (WGS) entry which is preliminary data.</text>
</comment>
<gene>
    <name evidence="2" type="ORF">GGG17_05950</name>
</gene>
<evidence type="ECO:0000313" key="2">
    <source>
        <dbReference type="EMBL" id="MTB71519.1"/>
    </source>
</evidence>
<proteinExistence type="predicted"/>
<reference evidence="2 3" key="1">
    <citation type="submission" date="2019-11" db="EMBL/GenBank/DDBJ databases">
        <title>Whole genome sequencing identifies a novel species of the genus Arsenicicoccus isolated from human blood.</title>
        <authorList>
            <person name="Jeong J.H."/>
            <person name="Kweon O.J."/>
            <person name="Kim H.R."/>
            <person name="Kim T.-H."/>
            <person name="Ha S.-M."/>
            <person name="Lee M.-K."/>
        </authorList>
    </citation>
    <scope>NUCLEOTIDE SEQUENCE [LARGE SCALE GENOMIC DNA]</scope>
    <source>
        <strain evidence="2 3">MKL-02</strain>
    </source>
</reference>
<accession>A0A6I3IS66</accession>
<evidence type="ECO:0000256" key="1">
    <source>
        <dbReference type="SAM" id="MobiDB-lite"/>
    </source>
</evidence>
<dbReference type="AlphaFoldDB" id="A0A6I3IS66"/>